<dbReference type="CDD" id="cd02966">
    <property type="entry name" value="TlpA_like_family"/>
    <property type="match status" value="1"/>
</dbReference>
<proteinExistence type="predicted"/>
<dbReference type="Pfam" id="PF00578">
    <property type="entry name" value="AhpC-TSA"/>
    <property type="match status" value="1"/>
</dbReference>
<gene>
    <name evidence="2" type="ORF">SAMN05661044_01369</name>
</gene>
<dbReference type="InterPro" id="IPR013766">
    <property type="entry name" value="Thioredoxin_domain"/>
</dbReference>
<sequence>MKQLLRLIRVVCSKRKPKILTSKTLRSYVLSLATIKILFCVCLAHAGQRGVGNPAAAGVALSTDSIKPLRIGDSIPDALWNLPLQMVKEGQEGSTTVTLNGYKGKLIVLDFWATWCKPCIRAMPDLHALEESFDKSMKVIPVTYEKSTTIEQFMKMASQRQLIPPNDFSSIVEDKHLSAYFPHKVVPHTLIIWDNSLLAITSPEYLTREIITEIIEQKKSTGLIAKNEAIDAEAFFLTAAYSQMNKHKPFYYTTIIPAIPSIRSNAAFINLGKKKVNRYYQVEKSILSLYAVTRAFGTLSPTNPHDVVLEVAYPEAYKYIANRNTTQKEELNWRNRHAYNYEAIFPEQIAKEEINDRLKIDLDFFFNLKSRIEERQVEILLLKRVKDRKVTGSKGGIPLMVIDSHVPARMVEQQRFVGRSSSGAKSYLMNFPIQTLLAQTKVNPYKVFPVLPPIVDSTDLPKDFLLDLEFDQTYPDSASLQRSLNEKGLYLEKSFVRKKVIVVSEQNYLQKTPETLRFSPYGYLPSNHPYFNSQIIK</sequence>
<evidence type="ECO:0000259" key="1">
    <source>
        <dbReference type="PROSITE" id="PS51352"/>
    </source>
</evidence>
<evidence type="ECO:0000313" key="2">
    <source>
        <dbReference type="EMBL" id="SEK86727.1"/>
    </source>
</evidence>
<dbReference type="AlphaFoldDB" id="A0A1H7KLA9"/>
<dbReference type="GO" id="GO:0016491">
    <property type="term" value="F:oxidoreductase activity"/>
    <property type="evidence" value="ECO:0007669"/>
    <property type="project" value="InterPro"/>
</dbReference>
<dbReference type="PROSITE" id="PS51352">
    <property type="entry name" value="THIOREDOXIN_2"/>
    <property type="match status" value="1"/>
</dbReference>
<dbReference type="GO" id="GO:0016209">
    <property type="term" value="F:antioxidant activity"/>
    <property type="evidence" value="ECO:0007669"/>
    <property type="project" value="InterPro"/>
</dbReference>
<dbReference type="Proteomes" id="UP000199421">
    <property type="component" value="Unassembled WGS sequence"/>
</dbReference>
<feature type="domain" description="Thioredoxin" evidence="1">
    <location>
        <begin position="69"/>
        <end position="216"/>
    </location>
</feature>
<dbReference type="PANTHER" id="PTHR42852:SF13">
    <property type="entry name" value="PROTEIN DIPZ"/>
    <property type="match status" value="1"/>
</dbReference>
<dbReference type="InterPro" id="IPR036249">
    <property type="entry name" value="Thioredoxin-like_sf"/>
</dbReference>
<reference evidence="3" key="1">
    <citation type="submission" date="2016-10" db="EMBL/GenBank/DDBJ databases">
        <authorList>
            <person name="Varghese N."/>
            <person name="Submissions S."/>
        </authorList>
    </citation>
    <scope>NUCLEOTIDE SEQUENCE [LARGE SCALE GENOMIC DNA]</scope>
    <source>
        <strain evidence="3">DSM 18733</strain>
    </source>
</reference>
<dbReference type="OrthoDB" id="793244at2"/>
<dbReference type="RefSeq" id="WP_093320730.1">
    <property type="nucleotide sequence ID" value="NZ_FOAF01000001.1"/>
</dbReference>
<dbReference type="SUPFAM" id="SSF52833">
    <property type="entry name" value="Thioredoxin-like"/>
    <property type="match status" value="1"/>
</dbReference>
<keyword evidence="3" id="KW-1185">Reference proteome</keyword>
<organism evidence="2 3">
    <name type="scientific">Olivibacter domesticus</name>
    <name type="common">Pseudosphingobacterium domesticum</name>
    <dbReference type="NCBI Taxonomy" id="407022"/>
    <lineage>
        <taxon>Bacteria</taxon>
        <taxon>Pseudomonadati</taxon>
        <taxon>Bacteroidota</taxon>
        <taxon>Sphingobacteriia</taxon>
        <taxon>Sphingobacteriales</taxon>
        <taxon>Sphingobacteriaceae</taxon>
        <taxon>Olivibacter</taxon>
    </lineage>
</organism>
<dbReference type="STRING" id="407022.SAMN05661044_01369"/>
<protein>
    <submittedName>
        <fullName evidence="2">Thiol-disulfide isomerase or thioredoxin</fullName>
    </submittedName>
</protein>
<dbReference type="GO" id="GO:0016853">
    <property type="term" value="F:isomerase activity"/>
    <property type="evidence" value="ECO:0007669"/>
    <property type="project" value="UniProtKB-KW"/>
</dbReference>
<evidence type="ECO:0000313" key="3">
    <source>
        <dbReference type="Proteomes" id="UP000199421"/>
    </source>
</evidence>
<dbReference type="EMBL" id="FOAF01000001">
    <property type="protein sequence ID" value="SEK86727.1"/>
    <property type="molecule type" value="Genomic_DNA"/>
</dbReference>
<dbReference type="InterPro" id="IPR000866">
    <property type="entry name" value="AhpC/TSA"/>
</dbReference>
<dbReference type="InterPro" id="IPR050553">
    <property type="entry name" value="Thioredoxin_ResA/DsbE_sf"/>
</dbReference>
<accession>A0A1H7KLA9</accession>
<name>A0A1H7KLA9_OLID1</name>
<keyword evidence="2" id="KW-0413">Isomerase</keyword>
<dbReference type="PANTHER" id="PTHR42852">
    <property type="entry name" value="THIOL:DISULFIDE INTERCHANGE PROTEIN DSBE"/>
    <property type="match status" value="1"/>
</dbReference>
<dbReference type="Gene3D" id="3.40.30.10">
    <property type="entry name" value="Glutaredoxin"/>
    <property type="match status" value="1"/>
</dbReference>